<name>A0A9J6QVC3_9FIRM</name>
<organism evidence="1 2">
    <name type="scientific">Hominibacterium faecale</name>
    <dbReference type="NCBI Taxonomy" id="2839743"/>
    <lineage>
        <taxon>Bacteria</taxon>
        <taxon>Bacillati</taxon>
        <taxon>Bacillota</taxon>
        <taxon>Clostridia</taxon>
        <taxon>Peptostreptococcales</taxon>
        <taxon>Anaerovoracaceae</taxon>
        <taxon>Hominibacterium</taxon>
    </lineage>
</organism>
<dbReference type="AlphaFoldDB" id="A0A9J6QVC3"/>
<keyword evidence="2" id="KW-1185">Reference proteome</keyword>
<comment type="caution">
    <text evidence="1">The sequence shown here is derived from an EMBL/GenBank/DDBJ whole genome shotgun (WGS) entry which is preliminary data.</text>
</comment>
<dbReference type="Proteomes" id="UP001065549">
    <property type="component" value="Unassembled WGS sequence"/>
</dbReference>
<evidence type="ECO:0000313" key="2">
    <source>
        <dbReference type="Proteomes" id="UP001065549"/>
    </source>
</evidence>
<dbReference type="EMBL" id="JAOSHN010000005">
    <property type="protein sequence ID" value="MCU7379195.1"/>
    <property type="molecule type" value="Genomic_DNA"/>
</dbReference>
<proteinExistence type="predicted"/>
<gene>
    <name evidence="1" type="ORF">OBO34_12650</name>
</gene>
<evidence type="ECO:0000313" key="1">
    <source>
        <dbReference type="EMBL" id="MCU7379195.1"/>
    </source>
</evidence>
<protein>
    <submittedName>
        <fullName evidence="1">Uncharacterized protein</fullName>
    </submittedName>
</protein>
<dbReference type="RefSeq" id="WP_269478573.1">
    <property type="nucleotide sequence ID" value="NZ_JAOSHN010000005.1"/>
</dbReference>
<reference evidence="1" key="1">
    <citation type="submission" date="2022-09" db="EMBL/GenBank/DDBJ databases">
        <title>Culturomic study of gut microbiota in children with autism spectrum disorder.</title>
        <authorList>
            <person name="Efimov B.A."/>
            <person name="Chaplin A.V."/>
            <person name="Sokolova S.R."/>
            <person name="Pikina A.P."/>
            <person name="Korzhanova M."/>
            <person name="Belova V."/>
            <person name="Korostin D."/>
        </authorList>
    </citation>
    <scope>NUCLEOTIDE SEQUENCE</scope>
    <source>
        <strain evidence="1">ASD5510</strain>
    </source>
</reference>
<sequence length="82" mass="9505">IIPQLLRAGQLSALVFTRYTHGNIPALVEGPIESPDYQKLFKTDWVLTLFWWPAFKNIKISCERFIFRYSWAGFPALGLKFA</sequence>
<feature type="non-terminal residue" evidence="1">
    <location>
        <position position="1"/>
    </location>
</feature>
<accession>A0A9J6QVC3</accession>